<reference evidence="1 2" key="1">
    <citation type="journal article" date="2021" name="Elife">
        <title>Chloroplast acquisition without the gene transfer in kleptoplastic sea slugs, Plakobranchus ocellatus.</title>
        <authorList>
            <person name="Maeda T."/>
            <person name="Takahashi S."/>
            <person name="Yoshida T."/>
            <person name="Shimamura S."/>
            <person name="Takaki Y."/>
            <person name="Nagai Y."/>
            <person name="Toyoda A."/>
            <person name="Suzuki Y."/>
            <person name="Arimoto A."/>
            <person name="Ishii H."/>
            <person name="Satoh N."/>
            <person name="Nishiyama T."/>
            <person name="Hasebe M."/>
            <person name="Maruyama T."/>
            <person name="Minagawa J."/>
            <person name="Obokata J."/>
            <person name="Shigenobu S."/>
        </authorList>
    </citation>
    <scope>NUCLEOTIDE SEQUENCE [LARGE SCALE GENOMIC DNA]</scope>
</reference>
<dbReference type="Proteomes" id="UP000762676">
    <property type="component" value="Unassembled WGS sequence"/>
</dbReference>
<proteinExistence type="predicted"/>
<comment type="caution">
    <text evidence="1">The sequence shown here is derived from an EMBL/GenBank/DDBJ whole genome shotgun (WGS) entry which is preliminary data.</text>
</comment>
<keyword evidence="2" id="KW-1185">Reference proteome</keyword>
<organism evidence="1 2">
    <name type="scientific">Elysia marginata</name>
    <dbReference type="NCBI Taxonomy" id="1093978"/>
    <lineage>
        <taxon>Eukaryota</taxon>
        <taxon>Metazoa</taxon>
        <taxon>Spiralia</taxon>
        <taxon>Lophotrochozoa</taxon>
        <taxon>Mollusca</taxon>
        <taxon>Gastropoda</taxon>
        <taxon>Heterobranchia</taxon>
        <taxon>Euthyneura</taxon>
        <taxon>Panpulmonata</taxon>
        <taxon>Sacoglossa</taxon>
        <taxon>Placobranchoidea</taxon>
        <taxon>Plakobranchidae</taxon>
        <taxon>Elysia</taxon>
    </lineage>
</organism>
<protein>
    <recommendedName>
        <fullName evidence="3">DNA helicase</fullName>
    </recommendedName>
</protein>
<gene>
    <name evidence="1" type="ORF">ElyMa_001809600</name>
</gene>
<dbReference type="PANTHER" id="PTHR10492:SF57">
    <property type="entry name" value="ATP-DEPENDENT DNA HELICASE"/>
    <property type="match status" value="1"/>
</dbReference>
<evidence type="ECO:0008006" key="3">
    <source>
        <dbReference type="Google" id="ProtNLM"/>
    </source>
</evidence>
<evidence type="ECO:0000313" key="1">
    <source>
        <dbReference type="EMBL" id="GFR59976.1"/>
    </source>
</evidence>
<dbReference type="PANTHER" id="PTHR10492">
    <property type="match status" value="1"/>
</dbReference>
<accession>A0AAV4EI32</accession>
<evidence type="ECO:0000313" key="2">
    <source>
        <dbReference type="Proteomes" id="UP000762676"/>
    </source>
</evidence>
<name>A0AAV4EI32_9GAST</name>
<dbReference type="EMBL" id="BMAT01003661">
    <property type="protein sequence ID" value="GFR59976.1"/>
    <property type="molecule type" value="Genomic_DNA"/>
</dbReference>
<sequence>MSWLLPRLCEMKFVNWDLILRLPNEELVKGMMELLDFAFGDLSASYTKPHWLSSRAIICPTNAVVDEANRHIMMKFPGQEIEYRSSDTVIKNDHQYPVEFISKLCPSGFICSRLAIVMRRRYRPRTGGSCQASGWGVD</sequence>
<dbReference type="AlphaFoldDB" id="A0AAV4EI32"/>